<evidence type="ECO:0000313" key="2">
    <source>
        <dbReference type="Proteomes" id="UP001147747"/>
    </source>
</evidence>
<comment type="caution">
    <text evidence="1">The sequence shown here is derived from an EMBL/GenBank/DDBJ whole genome shotgun (WGS) entry which is preliminary data.</text>
</comment>
<dbReference type="EMBL" id="JAPZBU010000003">
    <property type="protein sequence ID" value="KAJ5414458.1"/>
    <property type="molecule type" value="Genomic_DNA"/>
</dbReference>
<dbReference type="RefSeq" id="XP_056494304.1">
    <property type="nucleotide sequence ID" value="XM_056625722.1"/>
</dbReference>
<accession>A0A9W9WBS9</accession>
<evidence type="ECO:0000313" key="1">
    <source>
        <dbReference type="EMBL" id="KAJ5414458.1"/>
    </source>
</evidence>
<protein>
    <submittedName>
        <fullName evidence="1">Uncharacterized protein</fullName>
    </submittedName>
</protein>
<keyword evidence="2" id="KW-1185">Reference proteome</keyword>
<dbReference type="GeneID" id="81364702"/>
<dbReference type="OrthoDB" id="4356969at2759"/>
<proteinExistence type="predicted"/>
<reference evidence="1" key="2">
    <citation type="journal article" date="2023" name="IMA Fungus">
        <title>Comparative genomic study of the Penicillium genus elucidates a diverse pangenome and 15 lateral gene transfer events.</title>
        <authorList>
            <person name="Petersen C."/>
            <person name="Sorensen T."/>
            <person name="Nielsen M.R."/>
            <person name="Sondergaard T.E."/>
            <person name="Sorensen J.L."/>
            <person name="Fitzpatrick D.A."/>
            <person name="Frisvad J.C."/>
            <person name="Nielsen K.L."/>
        </authorList>
    </citation>
    <scope>NUCLEOTIDE SEQUENCE</scope>
    <source>
        <strain evidence="1">IBT 29677</strain>
    </source>
</reference>
<reference evidence="1" key="1">
    <citation type="submission" date="2022-12" db="EMBL/GenBank/DDBJ databases">
        <authorList>
            <person name="Petersen C."/>
        </authorList>
    </citation>
    <scope>NUCLEOTIDE SEQUENCE</scope>
    <source>
        <strain evidence="1">IBT 29677</strain>
    </source>
</reference>
<sequence length="166" mass="18793">MASIAERAQEIWPDLPKTPITLGDSTRELYNRAINEPTSLTDEERRIITRRSTGPEEDQLCRDACGMTFSELARKCIDQKDNVQYQEAEILLTGPAPLQTAHGLNFSARLGEVDRELWRNAYNAAWSEDMKTARALARKLRNQSKPITLQQENPTILTIGGTLHTR</sequence>
<dbReference type="AlphaFoldDB" id="A0A9W9WBS9"/>
<organism evidence="1 2">
    <name type="scientific">Penicillium cosmopolitanum</name>
    <dbReference type="NCBI Taxonomy" id="1131564"/>
    <lineage>
        <taxon>Eukaryota</taxon>
        <taxon>Fungi</taxon>
        <taxon>Dikarya</taxon>
        <taxon>Ascomycota</taxon>
        <taxon>Pezizomycotina</taxon>
        <taxon>Eurotiomycetes</taxon>
        <taxon>Eurotiomycetidae</taxon>
        <taxon>Eurotiales</taxon>
        <taxon>Aspergillaceae</taxon>
        <taxon>Penicillium</taxon>
    </lineage>
</organism>
<name>A0A9W9WBS9_9EURO</name>
<gene>
    <name evidence="1" type="ORF">N7509_001085</name>
</gene>
<dbReference type="Proteomes" id="UP001147747">
    <property type="component" value="Unassembled WGS sequence"/>
</dbReference>